<keyword evidence="3" id="KW-1003">Cell membrane</keyword>
<dbReference type="RefSeq" id="WP_145845688.1">
    <property type="nucleotide sequence ID" value="NZ_CP042239.1"/>
</dbReference>
<keyword evidence="5 10" id="KW-0812">Transmembrane</keyword>
<reference evidence="13 14" key="1">
    <citation type="submission" date="2019-07" db="EMBL/GenBank/DDBJ databases">
        <title>Sphingomonas alkalisoli sp. nov., isolated from rhizosphere soil of Suaedae salsa.</title>
        <authorList>
            <person name="Zhang H."/>
            <person name="Xu L."/>
            <person name="Zhang J.-X."/>
            <person name="Sun J.-Q."/>
        </authorList>
    </citation>
    <scope>NUCLEOTIDE SEQUENCE [LARGE SCALE GENOMIC DNA]</scope>
    <source>
        <strain evidence="13 14">XS-10</strain>
    </source>
</reference>
<keyword evidence="2" id="KW-0813">Transport</keyword>
<evidence type="ECO:0000256" key="4">
    <source>
        <dbReference type="ARBA" id="ARBA00022519"/>
    </source>
</evidence>
<feature type="domain" description="Type II secretion system protein GspC N-terminal" evidence="11">
    <location>
        <begin position="24"/>
        <end position="146"/>
    </location>
</feature>
<dbReference type="Proteomes" id="UP000318055">
    <property type="component" value="Chromosome"/>
</dbReference>
<evidence type="ECO:0000259" key="11">
    <source>
        <dbReference type="Pfam" id="PF11356"/>
    </source>
</evidence>
<gene>
    <name evidence="13" type="ORF">FPZ54_05890</name>
</gene>
<evidence type="ECO:0000256" key="2">
    <source>
        <dbReference type="ARBA" id="ARBA00022448"/>
    </source>
</evidence>
<evidence type="ECO:0000256" key="1">
    <source>
        <dbReference type="ARBA" id="ARBA00004533"/>
    </source>
</evidence>
<protein>
    <submittedName>
        <fullName evidence="13">PDZ domain-containing protein</fullName>
    </submittedName>
</protein>
<dbReference type="Pfam" id="PF11356">
    <property type="entry name" value="T2SSC"/>
    <property type="match status" value="1"/>
</dbReference>
<dbReference type="GO" id="GO:0015031">
    <property type="term" value="P:protein transport"/>
    <property type="evidence" value="ECO:0007669"/>
    <property type="project" value="UniProtKB-KW"/>
</dbReference>
<accession>A0A518RDR9</accession>
<dbReference type="GO" id="GO:0005886">
    <property type="term" value="C:plasma membrane"/>
    <property type="evidence" value="ECO:0007669"/>
    <property type="project" value="UniProtKB-SubCell"/>
</dbReference>
<evidence type="ECO:0000256" key="6">
    <source>
        <dbReference type="ARBA" id="ARBA00022927"/>
    </source>
</evidence>
<dbReference type="KEGG" id="ssua:FPZ54_05890"/>
<evidence type="ECO:0000256" key="8">
    <source>
        <dbReference type="ARBA" id="ARBA00023136"/>
    </source>
</evidence>
<evidence type="ECO:0000256" key="5">
    <source>
        <dbReference type="ARBA" id="ARBA00022692"/>
    </source>
</evidence>
<dbReference type="EMBL" id="CP042239">
    <property type="protein sequence ID" value="QDX25593.1"/>
    <property type="molecule type" value="Genomic_DNA"/>
</dbReference>
<keyword evidence="14" id="KW-1185">Reference proteome</keyword>
<sequence>MIRFPDLSPRQARTALDIFAAAAIVSVAIALAGLTWRIAGHASTGAVTVPSGARPAATTADLAPALAFAPFGKGAITDASQPTGLPLKLKGVFAAVPAALSVAYIEVGGETAKPFRIGEAPGGGTIEGILRDRVILRVGGNIEYLAFPDPTLTPEQQASAAAPPAQSAAAAPATTPAPPPAAAAALAGMTPAPGGGMQVGANAPPGLQSGDVITSINGAPLTGQASAAAAFAAAQGRSSVQVQITRDGKPVTLTIPTR</sequence>
<keyword evidence="7 10" id="KW-1133">Transmembrane helix</keyword>
<feature type="transmembrane region" description="Helical" evidence="10">
    <location>
        <begin position="12"/>
        <end position="36"/>
    </location>
</feature>
<feature type="compositionally biased region" description="Low complexity" evidence="9">
    <location>
        <begin position="154"/>
        <end position="174"/>
    </location>
</feature>
<evidence type="ECO:0000256" key="10">
    <source>
        <dbReference type="SAM" id="Phobius"/>
    </source>
</evidence>
<dbReference type="AlphaFoldDB" id="A0A518RDR9"/>
<dbReference type="InterPro" id="IPR024961">
    <property type="entry name" value="T2SS_GspC_N"/>
</dbReference>
<evidence type="ECO:0000256" key="9">
    <source>
        <dbReference type="SAM" id="MobiDB-lite"/>
    </source>
</evidence>
<name>A0A518RDR9_9SPHN</name>
<dbReference type="SUPFAM" id="SSF50156">
    <property type="entry name" value="PDZ domain-like"/>
    <property type="match status" value="1"/>
</dbReference>
<keyword evidence="8 10" id="KW-0472">Membrane</keyword>
<dbReference type="Pfam" id="PF13180">
    <property type="entry name" value="PDZ_2"/>
    <property type="match status" value="1"/>
</dbReference>
<evidence type="ECO:0000259" key="12">
    <source>
        <dbReference type="Pfam" id="PF13180"/>
    </source>
</evidence>
<proteinExistence type="predicted"/>
<evidence type="ECO:0000256" key="7">
    <source>
        <dbReference type="ARBA" id="ARBA00022989"/>
    </source>
</evidence>
<organism evidence="13 14">
    <name type="scientific">Sphingomonas suaedae</name>
    <dbReference type="NCBI Taxonomy" id="2599297"/>
    <lineage>
        <taxon>Bacteria</taxon>
        <taxon>Pseudomonadati</taxon>
        <taxon>Pseudomonadota</taxon>
        <taxon>Alphaproteobacteria</taxon>
        <taxon>Sphingomonadales</taxon>
        <taxon>Sphingomonadaceae</taxon>
        <taxon>Sphingomonas</taxon>
    </lineage>
</organism>
<feature type="domain" description="PDZ" evidence="12">
    <location>
        <begin position="204"/>
        <end position="256"/>
    </location>
</feature>
<keyword evidence="6" id="KW-0653">Protein transport</keyword>
<dbReference type="InterPro" id="IPR036034">
    <property type="entry name" value="PDZ_sf"/>
</dbReference>
<dbReference type="Gene3D" id="2.30.42.10">
    <property type="match status" value="1"/>
</dbReference>
<dbReference type="OrthoDB" id="7202599at2"/>
<evidence type="ECO:0000313" key="14">
    <source>
        <dbReference type="Proteomes" id="UP000318055"/>
    </source>
</evidence>
<comment type="subcellular location">
    <subcellularLocation>
        <location evidence="1">Cell inner membrane</location>
    </subcellularLocation>
</comment>
<evidence type="ECO:0000313" key="13">
    <source>
        <dbReference type="EMBL" id="QDX25593.1"/>
    </source>
</evidence>
<feature type="region of interest" description="Disordered" evidence="9">
    <location>
        <begin position="154"/>
        <end position="189"/>
    </location>
</feature>
<dbReference type="Gene3D" id="2.30.30.830">
    <property type="match status" value="1"/>
</dbReference>
<evidence type="ECO:0000256" key="3">
    <source>
        <dbReference type="ARBA" id="ARBA00022475"/>
    </source>
</evidence>
<dbReference type="InterPro" id="IPR001478">
    <property type="entry name" value="PDZ"/>
</dbReference>
<keyword evidence="4" id="KW-0997">Cell inner membrane</keyword>